<keyword evidence="1" id="KW-0732">Signal</keyword>
<dbReference type="RefSeq" id="WP_151128104.1">
    <property type="nucleotide sequence ID" value="NZ_VZQZ01000004.1"/>
</dbReference>
<evidence type="ECO:0000256" key="1">
    <source>
        <dbReference type="SAM" id="SignalP"/>
    </source>
</evidence>
<evidence type="ECO:0000313" key="3">
    <source>
        <dbReference type="Proteomes" id="UP000420562"/>
    </source>
</evidence>
<gene>
    <name evidence="2" type="ORF">F6V25_08040</name>
</gene>
<proteinExistence type="predicted"/>
<name>A0A7J4ZRC4_9BACT</name>
<reference evidence="2 3" key="1">
    <citation type="submission" date="2019-09" db="EMBL/GenBank/DDBJ databases">
        <title>Geobacter sp. Red96, a novel strain isolated from paddy soil.</title>
        <authorList>
            <person name="Xu Z."/>
            <person name="Masuda Y."/>
            <person name="Itoh H."/>
            <person name="Senoo K."/>
        </authorList>
    </citation>
    <scope>NUCLEOTIDE SEQUENCE [LARGE SCALE GENOMIC DNA]</scope>
    <source>
        <strain evidence="2 3">Red96</strain>
    </source>
</reference>
<protein>
    <submittedName>
        <fullName evidence="2">Uncharacterized protein</fullName>
    </submittedName>
</protein>
<dbReference type="AlphaFoldDB" id="A0A7J4ZRC4"/>
<dbReference type="EMBL" id="VZQZ01000004">
    <property type="protein sequence ID" value="KAB0665663.1"/>
    <property type="molecule type" value="Genomic_DNA"/>
</dbReference>
<feature type="signal peptide" evidence="1">
    <location>
        <begin position="1"/>
        <end position="19"/>
    </location>
</feature>
<accession>A0A7J4ZRC4</accession>
<keyword evidence="3" id="KW-1185">Reference proteome</keyword>
<dbReference type="Proteomes" id="UP000420562">
    <property type="component" value="Unassembled WGS sequence"/>
</dbReference>
<sequence length="213" mass="21933">MYKLLALLFFCFYADHLMAADAIISQGKLDKAVFCLYTGVSRVPASRTVNGHPLSGNVTISASDLTSGVLPRGQLPALVPSDVGAAALAGSSTQDFSTAKLLAFGYVSQGTGNASTLLFGRILQFYNVSVGAGYLQVSDDVSTFNSISLTKNQVGLYAQNNLVGSITPSGIDVTGHLSATVGGLTNHGACWKTGGVLGYCSTVITSDGSCTCN</sequence>
<feature type="chain" id="PRO_5029687132" evidence="1">
    <location>
        <begin position="20"/>
        <end position="213"/>
    </location>
</feature>
<comment type="caution">
    <text evidence="2">The sequence shown here is derived from an EMBL/GenBank/DDBJ whole genome shotgun (WGS) entry which is preliminary data.</text>
</comment>
<organism evidence="2 3">
    <name type="scientific">Oryzomonas japonica</name>
    <dbReference type="NCBI Taxonomy" id="2603858"/>
    <lineage>
        <taxon>Bacteria</taxon>
        <taxon>Pseudomonadati</taxon>
        <taxon>Thermodesulfobacteriota</taxon>
        <taxon>Desulfuromonadia</taxon>
        <taxon>Geobacterales</taxon>
        <taxon>Geobacteraceae</taxon>
        <taxon>Oryzomonas</taxon>
    </lineage>
</organism>
<evidence type="ECO:0000313" key="2">
    <source>
        <dbReference type="EMBL" id="KAB0665663.1"/>
    </source>
</evidence>